<reference evidence="6 7" key="1">
    <citation type="submission" date="2018-03" db="EMBL/GenBank/DDBJ databases">
        <title>Draft Genome Sequences of the Obligatory Marine Myxobacteria Enhygromyxa salina SWB005.</title>
        <authorList>
            <person name="Poehlein A."/>
            <person name="Moghaddam J.A."/>
            <person name="Harms H."/>
            <person name="Alanjari M."/>
            <person name="Koenig G.M."/>
            <person name="Daniel R."/>
            <person name="Schaeberle T.F."/>
        </authorList>
    </citation>
    <scope>NUCLEOTIDE SEQUENCE [LARGE SCALE GENOMIC DNA]</scope>
    <source>
        <strain evidence="6 7">SWB005</strain>
    </source>
</reference>
<feature type="domain" description="HTH tetR-type" evidence="5">
    <location>
        <begin position="21"/>
        <end position="81"/>
    </location>
</feature>
<evidence type="ECO:0000313" key="6">
    <source>
        <dbReference type="EMBL" id="PRQ03436.1"/>
    </source>
</evidence>
<dbReference type="InterPro" id="IPR036271">
    <property type="entry name" value="Tet_transcr_reg_TetR-rel_C_sf"/>
</dbReference>
<name>A0A2S9YEK4_9BACT</name>
<feature type="DNA-binding region" description="H-T-H motif" evidence="4">
    <location>
        <begin position="44"/>
        <end position="63"/>
    </location>
</feature>
<evidence type="ECO:0000313" key="7">
    <source>
        <dbReference type="Proteomes" id="UP000237968"/>
    </source>
</evidence>
<dbReference type="PROSITE" id="PS50977">
    <property type="entry name" value="HTH_TETR_2"/>
    <property type="match status" value="1"/>
</dbReference>
<accession>A0A2S9YEK4</accession>
<dbReference type="InterPro" id="IPR050109">
    <property type="entry name" value="HTH-type_TetR-like_transc_reg"/>
</dbReference>
<evidence type="ECO:0000256" key="1">
    <source>
        <dbReference type="ARBA" id="ARBA00023015"/>
    </source>
</evidence>
<dbReference type="InterPro" id="IPR025996">
    <property type="entry name" value="MT1864/Rv1816-like_C"/>
</dbReference>
<protein>
    <submittedName>
        <fullName evidence="6">HTH-type transcriptional repressor FabR</fullName>
    </submittedName>
</protein>
<keyword evidence="7" id="KW-1185">Reference proteome</keyword>
<sequence length="217" mass="23780">MSRQTSCVARSARSRKSYHHGDLRASLLDAAVELIAERGLHGLSLRECARRAGVSHAAPYRHFADKDALLLAIARRGFELLTRTGVAAMRGVEDPRDRLDAYGVAYVRFAVDNPVLFRVMFTAEIEEPEPESEPEPEPESQDHTGRAFELLMEAAAAVVGEDSEQAQELAAVASWSLPHGLAMLILDGRIPAEQASTPDEAEDLARKILAQWRGPLS</sequence>
<keyword evidence="1" id="KW-0805">Transcription regulation</keyword>
<dbReference type="SUPFAM" id="SSF46689">
    <property type="entry name" value="Homeodomain-like"/>
    <property type="match status" value="1"/>
</dbReference>
<dbReference type="GO" id="GO:0000976">
    <property type="term" value="F:transcription cis-regulatory region binding"/>
    <property type="evidence" value="ECO:0007669"/>
    <property type="project" value="TreeGrafter"/>
</dbReference>
<dbReference type="Pfam" id="PF00440">
    <property type="entry name" value="TetR_N"/>
    <property type="match status" value="1"/>
</dbReference>
<dbReference type="PRINTS" id="PR00455">
    <property type="entry name" value="HTHTETR"/>
</dbReference>
<keyword evidence="3" id="KW-0804">Transcription</keyword>
<dbReference type="PANTHER" id="PTHR30055:SF220">
    <property type="entry name" value="TETR-FAMILY REGULATORY PROTEIN"/>
    <property type="match status" value="1"/>
</dbReference>
<dbReference type="OrthoDB" id="7056813at2"/>
<gene>
    <name evidence="6" type="primary">fabR</name>
    <name evidence="6" type="ORF">ENSA5_15970</name>
</gene>
<evidence type="ECO:0000256" key="2">
    <source>
        <dbReference type="ARBA" id="ARBA00023125"/>
    </source>
</evidence>
<evidence type="ECO:0000256" key="3">
    <source>
        <dbReference type="ARBA" id="ARBA00023163"/>
    </source>
</evidence>
<dbReference type="AlphaFoldDB" id="A0A2S9YEK4"/>
<evidence type="ECO:0000259" key="5">
    <source>
        <dbReference type="PROSITE" id="PS50977"/>
    </source>
</evidence>
<proteinExistence type="predicted"/>
<dbReference type="Proteomes" id="UP000237968">
    <property type="component" value="Unassembled WGS sequence"/>
</dbReference>
<dbReference type="EMBL" id="PVNK01000085">
    <property type="protein sequence ID" value="PRQ03436.1"/>
    <property type="molecule type" value="Genomic_DNA"/>
</dbReference>
<dbReference type="GO" id="GO:0003700">
    <property type="term" value="F:DNA-binding transcription factor activity"/>
    <property type="evidence" value="ECO:0007669"/>
    <property type="project" value="TreeGrafter"/>
</dbReference>
<dbReference type="InterPro" id="IPR001647">
    <property type="entry name" value="HTH_TetR"/>
</dbReference>
<comment type="caution">
    <text evidence="6">The sequence shown here is derived from an EMBL/GenBank/DDBJ whole genome shotgun (WGS) entry which is preliminary data.</text>
</comment>
<evidence type="ECO:0000256" key="4">
    <source>
        <dbReference type="PROSITE-ProRule" id="PRU00335"/>
    </source>
</evidence>
<dbReference type="InterPro" id="IPR009057">
    <property type="entry name" value="Homeodomain-like_sf"/>
</dbReference>
<dbReference type="Pfam" id="PF13305">
    <property type="entry name" value="TetR_C_33"/>
    <property type="match status" value="1"/>
</dbReference>
<dbReference type="PANTHER" id="PTHR30055">
    <property type="entry name" value="HTH-TYPE TRANSCRIPTIONAL REGULATOR RUTR"/>
    <property type="match status" value="1"/>
</dbReference>
<keyword evidence="2 4" id="KW-0238">DNA-binding</keyword>
<organism evidence="6 7">
    <name type="scientific">Enhygromyxa salina</name>
    <dbReference type="NCBI Taxonomy" id="215803"/>
    <lineage>
        <taxon>Bacteria</taxon>
        <taxon>Pseudomonadati</taxon>
        <taxon>Myxococcota</taxon>
        <taxon>Polyangia</taxon>
        <taxon>Nannocystales</taxon>
        <taxon>Nannocystaceae</taxon>
        <taxon>Enhygromyxa</taxon>
    </lineage>
</organism>
<dbReference type="Gene3D" id="1.10.357.10">
    <property type="entry name" value="Tetracycline Repressor, domain 2"/>
    <property type="match status" value="1"/>
</dbReference>
<dbReference type="SUPFAM" id="SSF48498">
    <property type="entry name" value="Tetracyclin repressor-like, C-terminal domain"/>
    <property type="match status" value="1"/>
</dbReference>